<evidence type="ECO:0000313" key="12">
    <source>
        <dbReference type="EMBL" id="ACL15511.1"/>
    </source>
</evidence>
<dbReference type="NCBIfam" id="TIGR01479">
    <property type="entry name" value="GMP_PMI"/>
    <property type="match status" value="1"/>
</dbReference>
<dbReference type="HOGENOM" id="CLU_035527_1_0_2"/>
<dbReference type="GO" id="GO:0016853">
    <property type="term" value="F:isomerase activity"/>
    <property type="evidence" value="ECO:0007669"/>
    <property type="project" value="UniProtKB-KW"/>
</dbReference>
<dbReference type="eggNOG" id="arCOG02427">
    <property type="taxonomic scope" value="Archaea"/>
</dbReference>
<dbReference type="GO" id="GO:0000271">
    <property type="term" value="P:polysaccharide biosynthetic process"/>
    <property type="evidence" value="ECO:0007669"/>
    <property type="project" value="InterPro"/>
</dbReference>
<feature type="domain" description="Nucleotidyl transferase" evidence="9">
    <location>
        <begin position="11"/>
        <end position="275"/>
    </location>
</feature>
<evidence type="ECO:0000259" key="10">
    <source>
        <dbReference type="Pfam" id="PF01050"/>
    </source>
</evidence>
<keyword evidence="13" id="KW-1185">Reference proteome</keyword>
<evidence type="ECO:0000256" key="7">
    <source>
        <dbReference type="ARBA" id="ARBA00047343"/>
    </source>
</evidence>
<dbReference type="Pfam" id="PF01050">
    <property type="entry name" value="MannoseP_isomer"/>
    <property type="match status" value="1"/>
</dbReference>
<dbReference type="AlphaFoldDB" id="B8GIG0"/>
<dbReference type="FunFam" id="2.60.120.10:FF:000032">
    <property type="entry name" value="Mannose-1-phosphate guanylyltransferase/mannose-6-phosphate isomerase"/>
    <property type="match status" value="1"/>
</dbReference>
<dbReference type="STRING" id="521011.Mpal_0118"/>
<dbReference type="InterPro" id="IPR001538">
    <property type="entry name" value="Man6P_isomerase-2_C"/>
</dbReference>
<comment type="catalytic activity">
    <reaction evidence="7">
        <text>alpha-D-mannose 1-phosphate + GTP + H(+) = GDP-alpha-D-mannose + diphosphate</text>
        <dbReference type="Rhea" id="RHEA:15229"/>
        <dbReference type="ChEBI" id="CHEBI:15378"/>
        <dbReference type="ChEBI" id="CHEBI:33019"/>
        <dbReference type="ChEBI" id="CHEBI:37565"/>
        <dbReference type="ChEBI" id="CHEBI:57527"/>
        <dbReference type="ChEBI" id="CHEBI:58409"/>
        <dbReference type="EC" id="2.7.7.13"/>
    </reaction>
</comment>
<keyword evidence="12" id="KW-0413">Isomerase</keyword>
<dbReference type="Gene3D" id="2.60.120.10">
    <property type="entry name" value="Jelly Rolls"/>
    <property type="match status" value="1"/>
</dbReference>
<dbReference type="InterPro" id="IPR029044">
    <property type="entry name" value="Nucleotide-diphossugar_trans"/>
</dbReference>
<accession>B8GIG0</accession>
<sequence length="458" mass="50703">MPVYHQYSLMKCIILAGGSGTRLWPLSRVQFPKQFLKIGDHSLFQATWLRARKLASADEIYVVTNEAHQYLVNNQLEEVGATLDPAHLLREPCGRNTLPAIAWAMATIRAECGDAIAVVFPSDHHLDEAALQEIEAAVPLAEDHLVTFGVKPDCPHTGYGYIRPGAPLVCGSAVDSFKEKPDKETAEGYCQAGYLWNSGMFLLRTTIFFEELERYQPAMAAAFAAGVPEEYAALQNLSIDYGLLEVSERVAVVPLDCAWSDMGDFKALYDHAAHDPKGNAGKAEYIDATGNYVHAKGKAIGLIGVNNLAVVDTGDALLVCAKDQTDKVRDLVARFKGQQNAITEHHLEEHRPWGSYKVLETGPFYKIKRVTVSPGKWLSLQLHCHRSEHWIVVSGMAEVHLNGDTQFLCQGQSTFVTTGSRHRLGNPGRIPLEVIEVQIGEYLEEDDIVRFEDKYGRA</sequence>
<dbReference type="GO" id="GO:0005525">
    <property type="term" value="F:GTP binding"/>
    <property type="evidence" value="ECO:0007669"/>
    <property type="project" value="UniProtKB-KW"/>
</dbReference>
<keyword evidence="5" id="KW-0547">Nucleotide-binding</keyword>
<dbReference type="InterPro" id="IPR051161">
    <property type="entry name" value="Mannose-6P_isomerase_type2"/>
</dbReference>
<proteinExistence type="inferred from homology"/>
<keyword evidence="4 12" id="KW-0548">Nucleotidyltransferase</keyword>
<dbReference type="InterPro" id="IPR005835">
    <property type="entry name" value="NTP_transferase_dom"/>
</dbReference>
<evidence type="ECO:0000256" key="8">
    <source>
        <dbReference type="RuleBase" id="RU004190"/>
    </source>
</evidence>
<keyword evidence="6" id="KW-0342">GTP-binding</keyword>
<keyword evidence="3 12" id="KW-0808">Transferase</keyword>
<evidence type="ECO:0000259" key="9">
    <source>
        <dbReference type="Pfam" id="PF00483"/>
    </source>
</evidence>
<evidence type="ECO:0000259" key="11">
    <source>
        <dbReference type="Pfam" id="PF22640"/>
    </source>
</evidence>
<evidence type="ECO:0000256" key="3">
    <source>
        <dbReference type="ARBA" id="ARBA00022679"/>
    </source>
</evidence>
<gene>
    <name evidence="12" type="ordered locus">Mpal_0118</name>
</gene>
<feature type="domain" description="Mannose-6-phosphate isomerase type II C-terminal" evidence="10">
    <location>
        <begin position="341"/>
        <end position="453"/>
    </location>
</feature>
<dbReference type="PANTHER" id="PTHR46390">
    <property type="entry name" value="MANNOSE-1-PHOSPHATE GUANYLYLTRANSFERASE"/>
    <property type="match status" value="1"/>
</dbReference>
<dbReference type="InterPro" id="IPR011051">
    <property type="entry name" value="RmlC_Cupin_sf"/>
</dbReference>
<evidence type="ECO:0000256" key="6">
    <source>
        <dbReference type="ARBA" id="ARBA00023134"/>
    </source>
</evidence>
<dbReference type="InterPro" id="IPR006375">
    <property type="entry name" value="Man1P_GuaTrfase/Man6P_Isoase"/>
</dbReference>
<evidence type="ECO:0000256" key="4">
    <source>
        <dbReference type="ARBA" id="ARBA00022695"/>
    </source>
</evidence>
<evidence type="ECO:0000256" key="2">
    <source>
        <dbReference type="ARBA" id="ARBA00012387"/>
    </source>
</evidence>
<comment type="similarity">
    <text evidence="1 8">Belongs to the mannose-6-phosphate isomerase type 2 family.</text>
</comment>
<evidence type="ECO:0000256" key="5">
    <source>
        <dbReference type="ARBA" id="ARBA00022741"/>
    </source>
</evidence>
<dbReference type="GO" id="GO:0004475">
    <property type="term" value="F:mannose-1-phosphate guanylyltransferase (GTP) activity"/>
    <property type="evidence" value="ECO:0007669"/>
    <property type="project" value="UniProtKB-EC"/>
</dbReference>
<dbReference type="CDD" id="cd02509">
    <property type="entry name" value="GDP-M1P_Guanylyltransferase"/>
    <property type="match status" value="1"/>
</dbReference>
<dbReference type="InterPro" id="IPR049577">
    <property type="entry name" value="GMPP_N"/>
</dbReference>
<dbReference type="GO" id="GO:0009298">
    <property type="term" value="P:GDP-mannose biosynthetic process"/>
    <property type="evidence" value="ECO:0007669"/>
    <property type="project" value="TreeGrafter"/>
</dbReference>
<feature type="domain" description="MannoseP isomerase/GMP-like beta-helix" evidence="11">
    <location>
        <begin position="286"/>
        <end position="334"/>
    </location>
</feature>
<dbReference type="Pfam" id="PF00483">
    <property type="entry name" value="NTP_transferase"/>
    <property type="match status" value="1"/>
</dbReference>
<protein>
    <recommendedName>
        <fullName evidence="2">mannose-1-phosphate guanylyltransferase</fullName>
        <ecNumber evidence="2">2.7.7.13</ecNumber>
    </recommendedName>
</protein>
<dbReference type="SUPFAM" id="SSF53448">
    <property type="entry name" value="Nucleotide-diphospho-sugar transferases"/>
    <property type="match status" value="1"/>
</dbReference>
<dbReference type="SUPFAM" id="SSF51182">
    <property type="entry name" value="RmlC-like cupins"/>
    <property type="match status" value="1"/>
</dbReference>
<dbReference type="InterPro" id="IPR014710">
    <property type="entry name" value="RmlC-like_jellyroll"/>
</dbReference>
<name>B8GIG0_METPE</name>
<dbReference type="EMBL" id="CP001338">
    <property type="protein sequence ID" value="ACL15511.1"/>
    <property type="molecule type" value="Genomic_DNA"/>
</dbReference>
<dbReference type="PANTHER" id="PTHR46390:SF1">
    <property type="entry name" value="MANNOSE-1-PHOSPHATE GUANYLYLTRANSFERASE"/>
    <property type="match status" value="1"/>
</dbReference>
<reference evidence="12 13" key="1">
    <citation type="journal article" date="2015" name="Genome Announc.">
        <title>Complete Genome Sequence of Methanosphaerula palustris E1-9CT, a Hydrogenotrophic Methanogen Isolated from a Minerotrophic Fen Peatland.</title>
        <authorList>
            <person name="Cadillo-Quiroz H."/>
            <person name="Browne P."/>
            <person name="Kyrpides N."/>
            <person name="Woyke T."/>
            <person name="Goodwin L."/>
            <person name="Detter C."/>
            <person name="Yavitt J.B."/>
            <person name="Zinder S.H."/>
        </authorList>
    </citation>
    <scope>NUCLEOTIDE SEQUENCE [LARGE SCALE GENOMIC DNA]</scope>
    <source>
        <strain evidence="13">ATCC BAA-1556 / DSM 19958 / E1-9c</strain>
    </source>
</reference>
<dbReference type="KEGG" id="mpl:Mpal_0118"/>
<organism evidence="12 13">
    <name type="scientific">Methanosphaerula palustris (strain ATCC BAA-1556 / DSM 19958 / E1-9c)</name>
    <dbReference type="NCBI Taxonomy" id="521011"/>
    <lineage>
        <taxon>Archaea</taxon>
        <taxon>Methanobacteriati</taxon>
        <taxon>Methanobacteriota</taxon>
        <taxon>Stenosarchaea group</taxon>
        <taxon>Methanomicrobia</taxon>
        <taxon>Methanomicrobiales</taxon>
        <taxon>Methanoregulaceae</taxon>
        <taxon>Methanosphaerula</taxon>
    </lineage>
</organism>
<dbReference type="Proteomes" id="UP000002457">
    <property type="component" value="Chromosome"/>
</dbReference>
<dbReference type="Pfam" id="PF22640">
    <property type="entry name" value="ManC_GMP_beta-helix"/>
    <property type="match status" value="1"/>
</dbReference>
<dbReference type="CDD" id="cd02213">
    <property type="entry name" value="cupin_PMI_typeII_C"/>
    <property type="match status" value="1"/>
</dbReference>
<evidence type="ECO:0000313" key="13">
    <source>
        <dbReference type="Proteomes" id="UP000002457"/>
    </source>
</evidence>
<dbReference type="EC" id="2.7.7.13" evidence="2"/>
<dbReference type="Gene3D" id="3.90.550.10">
    <property type="entry name" value="Spore Coat Polysaccharide Biosynthesis Protein SpsA, Chain A"/>
    <property type="match status" value="1"/>
</dbReference>
<dbReference type="InterPro" id="IPR054566">
    <property type="entry name" value="ManC/GMP-like_b-helix"/>
</dbReference>
<evidence type="ECO:0000256" key="1">
    <source>
        <dbReference type="ARBA" id="ARBA00006115"/>
    </source>
</evidence>